<evidence type="ECO:0000256" key="1">
    <source>
        <dbReference type="ARBA" id="ARBA00006484"/>
    </source>
</evidence>
<dbReference type="PANTHER" id="PTHR24321">
    <property type="entry name" value="DEHYDROGENASES, SHORT CHAIN"/>
    <property type="match status" value="1"/>
</dbReference>
<dbReference type="CDD" id="cd05233">
    <property type="entry name" value="SDR_c"/>
    <property type="match status" value="1"/>
</dbReference>
<accession>A0A5N5X090</accession>
<keyword evidence="2" id="KW-0560">Oxidoreductase</keyword>
<reference evidence="3 4" key="1">
    <citation type="submission" date="2019-04" db="EMBL/GenBank/DDBJ databases">
        <title>Friends and foes A comparative genomics study of 23 Aspergillus species from section Flavi.</title>
        <authorList>
            <consortium name="DOE Joint Genome Institute"/>
            <person name="Kjaerbolling I."/>
            <person name="Vesth T."/>
            <person name="Frisvad J.C."/>
            <person name="Nybo J.L."/>
            <person name="Theobald S."/>
            <person name="Kildgaard S."/>
            <person name="Isbrandt T."/>
            <person name="Kuo A."/>
            <person name="Sato A."/>
            <person name="Lyhne E.K."/>
            <person name="Kogle M.E."/>
            <person name="Wiebenga A."/>
            <person name="Kun R.S."/>
            <person name="Lubbers R.J."/>
            <person name="Makela M.R."/>
            <person name="Barry K."/>
            <person name="Chovatia M."/>
            <person name="Clum A."/>
            <person name="Daum C."/>
            <person name="Haridas S."/>
            <person name="He G."/>
            <person name="LaButti K."/>
            <person name="Lipzen A."/>
            <person name="Mondo S."/>
            <person name="Riley R."/>
            <person name="Salamov A."/>
            <person name="Simmons B.A."/>
            <person name="Magnuson J.K."/>
            <person name="Henrissat B."/>
            <person name="Mortensen U.H."/>
            <person name="Larsen T.O."/>
            <person name="Devries R.P."/>
            <person name="Grigoriev I.V."/>
            <person name="Machida M."/>
            <person name="Baker S.E."/>
            <person name="Andersen M.R."/>
        </authorList>
    </citation>
    <scope>NUCLEOTIDE SEQUENCE [LARGE SCALE GENOMIC DNA]</scope>
    <source>
        <strain evidence="3 4">CBS 151.66</strain>
    </source>
</reference>
<name>A0A5N5X090_9EURO</name>
<evidence type="ECO:0000313" key="3">
    <source>
        <dbReference type="EMBL" id="KAB8073417.1"/>
    </source>
</evidence>
<dbReference type="AlphaFoldDB" id="A0A5N5X090"/>
<evidence type="ECO:0000313" key="4">
    <source>
        <dbReference type="Proteomes" id="UP000326565"/>
    </source>
</evidence>
<evidence type="ECO:0000256" key="2">
    <source>
        <dbReference type="ARBA" id="ARBA00023002"/>
    </source>
</evidence>
<gene>
    <name evidence="3" type="ORF">BDV29DRAFT_191760</name>
</gene>
<proteinExistence type="inferred from homology"/>
<dbReference type="GO" id="GO:0016491">
    <property type="term" value="F:oxidoreductase activity"/>
    <property type="evidence" value="ECO:0007669"/>
    <property type="project" value="UniProtKB-KW"/>
</dbReference>
<dbReference type="PANTHER" id="PTHR24321:SF8">
    <property type="entry name" value="ESTRADIOL 17-BETA-DEHYDROGENASE 8-RELATED"/>
    <property type="match status" value="1"/>
</dbReference>
<dbReference type="OrthoDB" id="1669814at2759"/>
<dbReference type="Pfam" id="PF00106">
    <property type="entry name" value="adh_short"/>
    <property type="match status" value="1"/>
</dbReference>
<protein>
    <submittedName>
        <fullName evidence="3">Chanoclavine-I dehydrogenase</fullName>
    </submittedName>
</protein>
<keyword evidence="4" id="KW-1185">Reference proteome</keyword>
<dbReference type="InterPro" id="IPR036291">
    <property type="entry name" value="NAD(P)-bd_dom_sf"/>
</dbReference>
<dbReference type="InterPro" id="IPR002347">
    <property type="entry name" value="SDR_fam"/>
</dbReference>
<sequence>MTAVTSNIFAVTGGASGIGAATCRLLAQRGAAVLCVGDIANTSFEKLKSSIKDINPCTDVHCTVLNVASSTEVEEWMRSIISTYGGLDGAANVAGIAQGAGIRQAPTILEETDESWHKIMKVNLEGDLPTGNRCIVNVASIAAFSHIPDVYAYGTSKGACAYFTTCVAADPFPLGIRVNTVSPEMIYKKENLPLSTPEDVARTIAWLLSEDSYPVYGANINVGACMP</sequence>
<dbReference type="PRINTS" id="PR00081">
    <property type="entry name" value="GDHRDH"/>
</dbReference>
<dbReference type="Proteomes" id="UP000326565">
    <property type="component" value="Unassembled WGS sequence"/>
</dbReference>
<dbReference type="SUPFAM" id="SSF51735">
    <property type="entry name" value="NAD(P)-binding Rossmann-fold domains"/>
    <property type="match status" value="1"/>
</dbReference>
<comment type="similarity">
    <text evidence="1">Belongs to the short-chain dehydrogenases/reductases (SDR) family.</text>
</comment>
<organism evidence="3 4">
    <name type="scientific">Aspergillus leporis</name>
    <dbReference type="NCBI Taxonomy" id="41062"/>
    <lineage>
        <taxon>Eukaryota</taxon>
        <taxon>Fungi</taxon>
        <taxon>Dikarya</taxon>
        <taxon>Ascomycota</taxon>
        <taxon>Pezizomycotina</taxon>
        <taxon>Eurotiomycetes</taxon>
        <taxon>Eurotiomycetidae</taxon>
        <taxon>Eurotiales</taxon>
        <taxon>Aspergillaceae</taxon>
        <taxon>Aspergillus</taxon>
        <taxon>Aspergillus subgen. Circumdati</taxon>
    </lineage>
</organism>
<dbReference type="Gene3D" id="3.40.50.720">
    <property type="entry name" value="NAD(P)-binding Rossmann-like Domain"/>
    <property type="match status" value="1"/>
</dbReference>
<dbReference type="EMBL" id="ML732227">
    <property type="protein sequence ID" value="KAB8073417.1"/>
    <property type="molecule type" value="Genomic_DNA"/>
</dbReference>